<dbReference type="InterPro" id="IPR039298">
    <property type="entry name" value="ACOT13"/>
</dbReference>
<name>A0ABM0MPH7_SACKO</name>
<dbReference type="InterPro" id="IPR029069">
    <property type="entry name" value="HotDog_dom_sf"/>
</dbReference>
<proteinExistence type="inferred from homology"/>
<evidence type="ECO:0000313" key="4">
    <source>
        <dbReference type="Proteomes" id="UP000694865"/>
    </source>
</evidence>
<dbReference type="RefSeq" id="XP_006821918.1">
    <property type="nucleotide sequence ID" value="XM_006821855.1"/>
</dbReference>
<keyword evidence="2" id="KW-0378">Hydrolase</keyword>
<sequence length="148" mass="15835">MAASSAAQAAKEIIRRVCIPTTFNGLLRKANVISAKPGELCCEMEVESIHANRYDALHGGMTSTMIDTLSTIAVLVHHKEFISPVSTDLNVSFLKGASIGEKLFINAKILKSGKSFMFITVDIKNDSGILIAQGRHTMASAPSNKACV</sequence>
<dbReference type="SUPFAM" id="SSF54637">
    <property type="entry name" value="Thioesterase/thiol ester dehydrase-isomerase"/>
    <property type="match status" value="1"/>
</dbReference>
<evidence type="ECO:0000256" key="1">
    <source>
        <dbReference type="ARBA" id="ARBA00008324"/>
    </source>
</evidence>
<dbReference type="CDD" id="cd03443">
    <property type="entry name" value="PaaI_thioesterase"/>
    <property type="match status" value="1"/>
</dbReference>
<reference evidence="5" key="1">
    <citation type="submission" date="2025-08" db="UniProtKB">
        <authorList>
            <consortium name="RefSeq"/>
        </authorList>
    </citation>
    <scope>IDENTIFICATION</scope>
    <source>
        <tissue evidence="5">Testes</tissue>
    </source>
</reference>
<dbReference type="InterPro" id="IPR003736">
    <property type="entry name" value="PAAI_dom"/>
</dbReference>
<evidence type="ECO:0000313" key="5">
    <source>
        <dbReference type="RefSeq" id="XP_006821918.1"/>
    </source>
</evidence>
<evidence type="ECO:0000256" key="2">
    <source>
        <dbReference type="ARBA" id="ARBA00022801"/>
    </source>
</evidence>
<organism evidence="4 5">
    <name type="scientific">Saccoglossus kowalevskii</name>
    <name type="common">Acorn worm</name>
    <dbReference type="NCBI Taxonomy" id="10224"/>
    <lineage>
        <taxon>Eukaryota</taxon>
        <taxon>Metazoa</taxon>
        <taxon>Hemichordata</taxon>
        <taxon>Enteropneusta</taxon>
        <taxon>Harrimaniidae</taxon>
        <taxon>Saccoglossus</taxon>
    </lineage>
</organism>
<dbReference type="GeneID" id="102804944"/>
<dbReference type="PANTHER" id="PTHR21660">
    <property type="entry name" value="THIOESTERASE SUPERFAMILY MEMBER-RELATED"/>
    <property type="match status" value="1"/>
</dbReference>
<protein>
    <submittedName>
        <fullName evidence="5">Acyl-coenzyme A thioesterase 13-like</fullName>
    </submittedName>
</protein>
<dbReference type="Gene3D" id="3.10.129.10">
    <property type="entry name" value="Hotdog Thioesterase"/>
    <property type="match status" value="1"/>
</dbReference>
<accession>A0ABM0MPH7</accession>
<dbReference type="InterPro" id="IPR006683">
    <property type="entry name" value="Thioestr_dom"/>
</dbReference>
<dbReference type="Proteomes" id="UP000694865">
    <property type="component" value="Unplaced"/>
</dbReference>
<dbReference type="Pfam" id="PF03061">
    <property type="entry name" value="4HBT"/>
    <property type="match status" value="1"/>
</dbReference>
<dbReference type="PANTHER" id="PTHR21660:SF1">
    <property type="entry name" value="ACYL-COENZYME A THIOESTERASE 13"/>
    <property type="match status" value="1"/>
</dbReference>
<evidence type="ECO:0000259" key="3">
    <source>
        <dbReference type="Pfam" id="PF03061"/>
    </source>
</evidence>
<gene>
    <name evidence="5" type="primary">LOC102804944</name>
</gene>
<keyword evidence="4" id="KW-1185">Reference proteome</keyword>
<feature type="domain" description="Thioesterase" evidence="3">
    <location>
        <begin position="56"/>
        <end position="131"/>
    </location>
</feature>
<comment type="similarity">
    <text evidence="1">Belongs to the thioesterase PaaI family.</text>
</comment>
<dbReference type="NCBIfam" id="TIGR00369">
    <property type="entry name" value="unchar_dom_1"/>
    <property type="match status" value="1"/>
</dbReference>